<dbReference type="VEuPathDB" id="PiroplasmaDB:BOVATA_002320"/>
<reference evidence="3 4" key="1">
    <citation type="journal article" date="2017" name="BMC Genomics">
        <title>Whole-genome assembly of Babesia ovata and comparative genomics between closely related pathogens.</title>
        <authorList>
            <person name="Yamagishi J."/>
            <person name="Asada M."/>
            <person name="Hakimi H."/>
            <person name="Tanaka T.Q."/>
            <person name="Sugimoto C."/>
            <person name="Kawazu S."/>
        </authorList>
    </citation>
    <scope>NUCLEOTIDE SEQUENCE [LARGE SCALE GENOMIC DNA]</scope>
    <source>
        <strain evidence="3 4">Miyake</strain>
    </source>
</reference>
<dbReference type="RefSeq" id="XP_028864982.1">
    <property type="nucleotide sequence ID" value="XM_029009149.1"/>
</dbReference>
<evidence type="ECO:0000256" key="2">
    <source>
        <dbReference type="SAM" id="MobiDB-lite"/>
    </source>
</evidence>
<gene>
    <name evidence="3" type="ORF">BOVATA_002320</name>
</gene>
<feature type="region of interest" description="Disordered" evidence="2">
    <location>
        <begin position="569"/>
        <end position="590"/>
    </location>
</feature>
<feature type="coiled-coil region" evidence="1">
    <location>
        <begin position="863"/>
        <end position="922"/>
    </location>
</feature>
<dbReference type="OrthoDB" id="367049at2759"/>
<proteinExistence type="predicted"/>
<dbReference type="AlphaFoldDB" id="A0A2H6K6Y2"/>
<keyword evidence="1" id="KW-0175">Coiled coil</keyword>
<dbReference type="Proteomes" id="UP000236319">
    <property type="component" value="Unassembled WGS sequence"/>
</dbReference>
<sequence>MLSTWITDAENIRNAAEDKAKEADDKLKVNETLDENVKKIVEANKAIEKVHGGLNSVDKSLGEWKIKAHEVLDGAISHATEVHDSLNPDEKSKDGIGKSIEVINTSSESIKKANITLGAEVGNLQSWRTAAGSVIDKANGKCEEILKKVKTDGDGKIFTEAEKLKTEGTRLLKAASEAKQAVEAQVKSALEAVVKMDTDLKRDLRSVKEMIKDGIGDVIETLRVNELDTLVKVDLGALKRKIEKLKSDVDASKADNGKIVSNILHDLEEAKKPLSKLTDDADANSIVSLTAGLEGKFKEQIQEPLGKAVGEVNQAIDSLYKQFDQDGRQTQSENKVENIFNKIKGKVNKILHGEPAGRGLQGIEKGLIHSYANGFKNFNSIVTGWMEGTLGKGDDKPPKTWLPKYVEERNSKDRGISEADRRRDEILKVRDGIKTAIGSTFEDAIEQAGKLVKNDNKIQTTIASVKQACLHFVNMLDNTLRDEGIGTLSQQIFQNSPEGSGAASLNLHLKYAVEATLLGLSATASQVANEIESILLLEDRVGGKGSGMNIAKALDEAVEETNKLHGQLNQATNSTGQGTSGQNESPAQAVDNKLQAVSRQVTNLEKTFKDNVKWPLAEAVQGLEPAVNKFHSDAEAQIRQAATTAINKAAEQIKEVGGEIKLGKEHNLMEQFHGQFSKITEKETGLESQLKKQVDTHIGEDDQSGGKINIKDTFHSYNSHVKQDSDGLKIGTLKGQSSEGQLPEAIGKIRDEGLASLNIIDASSGSEHINQGTFTEPFNTIQKELKAIKELVDGKDGTMLFDYTDASHKGFKTLLEDIKKMLTDEEAGNLYGLNKGFEAIKTAIDTVQTGTFKQRPTEIGEAIQAIKGELEELRGKLNKQATTKWRHLKDVGLSDTNNNSGLDKIKNELETLKNECSKGYREFHLSV</sequence>
<dbReference type="GeneID" id="39872509"/>
<organism evidence="3 4">
    <name type="scientific">Babesia ovata</name>
    <dbReference type="NCBI Taxonomy" id="189622"/>
    <lineage>
        <taxon>Eukaryota</taxon>
        <taxon>Sar</taxon>
        <taxon>Alveolata</taxon>
        <taxon>Apicomplexa</taxon>
        <taxon>Aconoidasida</taxon>
        <taxon>Piroplasmida</taxon>
        <taxon>Babesiidae</taxon>
        <taxon>Babesia</taxon>
    </lineage>
</organism>
<evidence type="ECO:0000313" key="4">
    <source>
        <dbReference type="Proteomes" id="UP000236319"/>
    </source>
</evidence>
<feature type="compositionally biased region" description="Polar residues" evidence="2">
    <location>
        <begin position="569"/>
        <end position="586"/>
    </location>
</feature>
<name>A0A2H6K6Y2_9APIC</name>
<evidence type="ECO:0000256" key="1">
    <source>
        <dbReference type="SAM" id="Coils"/>
    </source>
</evidence>
<accession>A0A2H6K6Y2</accession>
<keyword evidence="4" id="KW-1185">Reference proteome</keyword>
<evidence type="ECO:0000313" key="3">
    <source>
        <dbReference type="EMBL" id="GBE58739.1"/>
    </source>
</evidence>
<protein>
    <submittedName>
        <fullName evidence="3">Extracellular matrix-binding ebh, putative</fullName>
    </submittedName>
</protein>
<dbReference type="EMBL" id="BDSA01000001">
    <property type="protein sequence ID" value="GBE58739.1"/>
    <property type="molecule type" value="Genomic_DNA"/>
</dbReference>
<comment type="caution">
    <text evidence="3">The sequence shown here is derived from an EMBL/GenBank/DDBJ whole genome shotgun (WGS) entry which is preliminary data.</text>
</comment>